<dbReference type="Pfam" id="PF20237">
    <property type="entry name" value="DUF6594"/>
    <property type="match status" value="1"/>
</dbReference>
<evidence type="ECO:0000259" key="3">
    <source>
        <dbReference type="Pfam" id="PF20237"/>
    </source>
</evidence>
<dbReference type="Proteomes" id="UP000224634">
    <property type="component" value="Unassembled WGS sequence"/>
</dbReference>
<dbReference type="PANTHER" id="PTHR34502:SF4">
    <property type="entry name" value="DUF6594 DOMAIN-CONTAINING PROTEIN"/>
    <property type="match status" value="1"/>
</dbReference>
<dbReference type="OrthoDB" id="3533814at2759"/>
<feature type="transmembrane region" description="Helical" evidence="2">
    <location>
        <begin position="285"/>
        <end position="302"/>
    </location>
</feature>
<evidence type="ECO:0000313" key="5">
    <source>
        <dbReference type="Proteomes" id="UP000224634"/>
    </source>
</evidence>
<feature type="domain" description="DUF6594" evidence="3">
    <location>
        <begin position="22"/>
        <end position="297"/>
    </location>
</feature>
<accession>A0A2B7YPH1</accession>
<evidence type="ECO:0000256" key="1">
    <source>
        <dbReference type="SAM" id="MobiDB-lite"/>
    </source>
</evidence>
<dbReference type="STRING" id="1447883.A0A2B7YPH1"/>
<proteinExistence type="predicted"/>
<comment type="caution">
    <text evidence="4">The sequence shown here is derived from an EMBL/GenBank/DDBJ whole genome shotgun (WGS) entry which is preliminary data.</text>
</comment>
<protein>
    <recommendedName>
        <fullName evidence="3">DUF6594 domain-containing protein</fullName>
    </recommendedName>
</protein>
<dbReference type="PANTHER" id="PTHR34502">
    <property type="entry name" value="DUF6594 DOMAIN-CONTAINING PROTEIN-RELATED"/>
    <property type="match status" value="1"/>
</dbReference>
<keyword evidence="2" id="KW-0812">Transmembrane</keyword>
<keyword evidence="5" id="KW-1185">Reference proteome</keyword>
<dbReference type="AlphaFoldDB" id="A0A2B7YPH1"/>
<reference evidence="4 5" key="1">
    <citation type="submission" date="2017-10" db="EMBL/GenBank/DDBJ databases">
        <title>Comparative genomics in systemic dimorphic fungi from Ajellomycetaceae.</title>
        <authorList>
            <person name="Munoz J.F."/>
            <person name="Mcewen J.G."/>
            <person name="Clay O.K."/>
            <person name="Cuomo C.A."/>
        </authorList>
    </citation>
    <scope>NUCLEOTIDE SEQUENCE [LARGE SCALE GENOMIC DNA]</scope>
    <source>
        <strain evidence="4 5">UAMH7299</strain>
    </source>
</reference>
<gene>
    <name evidence="4" type="ORF">AJ80_02336</name>
</gene>
<dbReference type="EMBL" id="PDNA01000022">
    <property type="protein sequence ID" value="PGH23556.1"/>
    <property type="molecule type" value="Genomic_DNA"/>
</dbReference>
<keyword evidence="2" id="KW-0472">Membrane</keyword>
<evidence type="ECO:0000256" key="2">
    <source>
        <dbReference type="SAM" id="Phobius"/>
    </source>
</evidence>
<sequence length="305" mass="34088">MNGANRQTNNGDTEHGRRRDGYPALASWISSDPDDEGFIFRRFSRLSARNLLNLQSQLISIEKQLDDLDSEGRRNQDVGLRRWETFEQQVLDLNNENAQKRKNLYDTLEEKIKAYPLQASISNLRRPRPRMLAAFQDLFHGRPERTPAPILNGRAMTLLDNPHDIVALRAPADEDILSRTLQDHWPFPVMFSPGFFLVIPARQLTVENKTRQSDSGSPVVYFEERHVILVVAIISLITAAILLVGAIVSVYVVQNPNARLAMIASFTALFATTVTLMTNARGGELFAASAAYAAVLVVFVSGDLG</sequence>
<keyword evidence="2" id="KW-1133">Transmembrane helix</keyword>
<name>A0A2B7YPH1_POLH7</name>
<feature type="transmembrane region" description="Helical" evidence="2">
    <location>
        <begin position="227"/>
        <end position="252"/>
    </location>
</feature>
<feature type="compositionally biased region" description="Polar residues" evidence="1">
    <location>
        <begin position="1"/>
        <end position="11"/>
    </location>
</feature>
<feature type="transmembrane region" description="Helical" evidence="2">
    <location>
        <begin position="258"/>
        <end position="278"/>
    </location>
</feature>
<evidence type="ECO:0000313" key="4">
    <source>
        <dbReference type="EMBL" id="PGH23556.1"/>
    </source>
</evidence>
<organism evidence="4 5">
    <name type="scientific">Polytolypa hystricis (strain UAMH7299)</name>
    <dbReference type="NCBI Taxonomy" id="1447883"/>
    <lineage>
        <taxon>Eukaryota</taxon>
        <taxon>Fungi</taxon>
        <taxon>Dikarya</taxon>
        <taxon>Ascomycota</taxon>
        <taxon>Pezizomycotina</taxon>
        <taxon>Eurotiomycetes</taxon>
        <taxon>Eurotiomycetidae</taxon>
        <taxon>Onygenales</taxon>
        <taxon>Onygenales incertae sedis</taxon>
        <taxon>Polytolypa</taxon>
    </lineage>
</organism>
<feature type="region of interest" description="Disordered" evidence="1">
    <location>
        <begin position="1"/>
        <end position="20"/>
    </location>
</feature>
<dbReference type="InterPro" id="IPR046529">
    <property type="entry name" value="DUF6594"/>
</dbReference>